<gene>
    <name evidence="4" type="ORF">K8P03_06660</name>
</gene>
<evidence type="ECO:0000259" key="3">
    <source>
        <dbReference type="Pfam" id="PF00724"/>
    </source>
</evidence>
<dbReference type="EMBL" id="JAIPME010000002">
    <property type="protein sequence ID" value="MBZ2386960.1"/>
    <property type="molecule type" value="Genomic_DNA"/>
</dbReference>
<sequence length="437" mass="49127">MDLDLRKFEFTNLDDLNKELEKHGIHAANDIVDLTSPIMLNDFKLVNRLVALPMEGVDGKDGRPTDLTKKKYIDVAKGGYGLIWLEATSVNKEGMSNDNQLFINDDTVNDFQNLNFEIKETSKESAYGGEAYTVLQLNHSGRYANIGKDENAQIATHREKLDAKRGIEKDRELVSDSYLDGLKNNYLKAARLAKKAGFDAVDIKSCHGYLLSELLSATDREGTYGGSFENRTKFLLETIDLIRKDEECEGLDIAVRLNMADMTDHGFATTTDLDYDLTETIKLIEQLQSSGVKLISLTLGNPYFISYISKPSDLKKDETIESPFTSSFRIFEMCGKLQKLFPEMIFVGVGYTFFREFGANVAEGLIRDRKISLAGFGRDMLAYPELGNDLLKNGKMDKNKVCITCNLCSKLKANFLPAGCVVRNRQTYGKYVKELNK</sequence>
<dbReference type="SUPFAM" id="SSF51395">
    <property type="entry name" value="FMN-linked oxidoreductases"/>
    <property type="match status" value="1"/>
</dbReference>
<keyword evidence="2" id="KW-0560">Oxidoreductase</keyword>
<evidence type="ECO:0000256" key="2">
    <source>
        <dbReference type="ARBA" id="ARBA00023002"/>
    </source>
</evidence>
<evidence type="ECO:0000313" key="4">
    <source>
        <dbReference type="EMBL" id="MBZ2386960.1"/>
    </source>
</evidence>
<name>A0ABS7SZI1_9FIRM</name>
<protein>
    <recommendedName>
        <fullName evidence="3">NADH:flavin oxidoreductase/NADH oxidase N-terminal domain-containing protein</fullName>
    </recommendedName>
</protein>
<proteinExistence type="predicted"/>
<dbReference type="Pfam" id="PF00724">
    <property type="entry name" value="Oxidored_FMN"/>
    <property type="match status" value="1"/>
</dbReference>
<evidence type="ECO:0000256" key="1">
    <source>
        <dbReference type="ARBA" id="ARBA00022630"/>
    </source>
</evidence>
<dbReference type="InterPro" id="IPR001155">
    <property type="entry name" value="OxRdtase_FMN_N"/>
</dbReference>
<reference evidence="4 5" key="1">
    <citation type="submission" date="2021-08" db="EMBL/GenBank/DDBJ databases">
        <title>FDA dAtabase for Regulatory Grade micrObial Sequences (FDA-ARGOS): Supporting development and validation of Infectious Disease Dx tests.</title>
        <authorList>
            <person name="Sproer C."/>
            <person name="Gronow S."/>
            <person name="Severitt S."/>
            <person name="Schroder I."/>
            <person name="Tallon L."/>
            <person name="Sadzewicz L."/>
            <person name="Zhao X."/>
            <person name="Boylan J."/>
            <person name="Ott S."/>
            <person name="Bowen H."/>
            <person name="Vavikolanu K."/>
            <person name="Hazen T."/>
            <person name="Aluvathingal J."/>
            <person name="Nadendla S."/>
            <person name="Lowell S."/>
            <person name="Myers T."/>
            <person name="Yan Y."/>
            <person name="Sichtig H."/>
        </authorList>
    </citation>
    <scope>NUCLEOTIDE SEQUENCE [LARGE SCALE GENOMIC DNA]</scope>
    <source>
        <strain evidence="4 5">FDAARGOS_1460</strain>
    </source>
</reference>
<feature type="domain" description="NADH:flavin oxidoreductase/NADH oxidase N-terminal" evidence="3">
    <location>
        <begin position="34"/>
        <end position="278"/>
    </location>
</feature>
<keyword evidence="1" id="KW-0285">Flavoprotein</keyword>
<dbReference type="InterPro" id="IPR051799">
    <property type="entry name" value="NADH_flavin_oxidoreductase"/>
</dbReference>
<dbReference type="RefSeq" id="WP_223419622.1">
    <property type="nucleotide sequence ID" value="NZ_JAIPME010000002.1"/>
</dbReference>
<evidence type="ECO:0000313" key="5">
    <source>
        <dbReference type="Proteomes" id="UP000734271"/>
    </source>
</evidence>
<accession>A0ABS7SZI1</accession>
<dbReference type="InterPro" id="IPR013785">
    <property type="entry name" value="Aldolase_TIM"/>
</dbReference>
<keyword evidence="5" id="KW-1185">Reference proteome</keyword>
<comment type="caution">
    <text evidence="4">The sequence shown here is derived from an EMBL/GenBank/DDBJ whole genome shotgun (WGS) entry which is preliminary data.</text>
</comment>
<dbReference type="PANTHER" id="PTHR43656:SF2">
    <property type="entry name" value="BINDING OXIDOREDUCTASE, PUTATIVE (AFU_ORTHOLOGUE AFUA_2G08260)-RELATED"/>
    <property type="match status" value="1"/>
</dbReference>
<dbReference type="Proteomes" id="UP000734271">
    <property type="component" value="Unassembled WGS sequence"/>
</dbReference>
<organism evidence="4 5">
    <name type="scientific">Anaerococcus murdochii</name>
    <dbReference type="NCBI Taxonomy" id="411577"/>
    <lineage>
        <taxon>Bacteria</taxon>
        <taxon>Bacillati</taxon>
        <taxon>Bacillota</taxon>
        <taxon>Tissierellia</taxon>
        <taxon>Tissierellales</taxon>
        <taxon>Peptoniphilaceae</taxon>
        <taxon>Anaerococcus</taxon>
    </lineage>
</organism>
<dbReference type="Gene3D" id="3.20.20.70">
    <property type="entry name" value="Aldolase class I"/>
    <property type="match status" value="1"/>
</dbReference>
<dbReference type="PANTHER" id="PTHR43656">
    <property type="entry name" value="BINDING OXIDOREDUCTASE, PUTATIVE (AFU_ORTHOLOGUE AFUA_2G08260)-RELATED"/>
    <property type="match status" value="1"/>
</dbReference>